<gene>
    <name evidence="1" type="ordered locus">amb3505</name>
</gene>
<evidence type="ECO:0000313" key="2">
    <source>
        <dbReference type="Proteomes" id="UP000007058"/>
    </source>
</evidence>
<name>Q2W1G6_PARM1</name>
<dbReference type="OrthoDB" id="7344092at2"/>
<dbReference type="AlphaFoldDB" id="Q2W1G6"/>
<proteinExistence type="predicted"/>
<sequence length="374" mass="39228">MTGAAAPLPRSGRFPKAHRPFFLAASLYAALSVPLWVAEWAGWLPGCGTCDPVARHAHEMLLGFAAAVLGGYLFTKVTRPRLILALLAWGAARIAAWAGLGGEAGLALSLAYPVLLFAFGGWPFLKAAKLGHNMVFAPAIAAFAVAEALYQAGRMGMIEGGERRGAMTAFCLVALMILVMGGRVIPAGMAGLVRKEEARELFDRNRPWLEWLCVIGMAAEALIQALGLPTVGAMALAGAAGLWRQARWRPILALSDLSLGPIQVGHGLLALGLIAAAASDWLGIGPSTDALHLATIGGMGVVTAAMMLRIDAIRERRVGQWPRAGIAAAILLVCSADLRAAGSLAPHLLIPTAMALWSAAFAIVAWSLARGWRE</sequence>
<reference evidence="1 2" key="1">
    <citation type="journal article" date="2005" name="DNA Res.">
        <title>Complete genome sequence of the facultative anaerobic magnetotactic bacterium Magnetospirillum sp. strain AMB-1.</title>
        <authorList>
            <person name="Matsunaga T."/>
            <person name="Okamura Y."/>
            <person name="Fukuda Y."/>
            <person name="Wahyudi A.T."/>
            <person name="Murase Y."/>
            <person name="Takeyama H."/>
        </authorList>
    </citation>
    <scope>NUCLEOTIDE SEQUENCE [LARGE SCALE GENOMIC DNA]</scope>
    <source>
        <strain evidence="2">ATCC 700264 / AMB-1</strain>
    </source>
</reference>
<evidence type="ECO:0000313" key="1">
    <source>
        <dbReference type="EMBL" id="BAE52309.1"/>
    </source>
</evidence>
<dbReference type="STRING" id="342108.amb3505"/>
<protein>
    <submittedName>
        <fullName evidence="1">Uncharacterized protein involved in response to NO</fullName>
    </submittedName>
</protein>
<keyword evidence="2" id="KW-1185">Reference proteome</keyword>
<dbReference type="Pfam" id="PF05940">
    <property type="entry name" value="NnrS"/>
    <property type="match status" value="1"/>
</dbReference>
<dbReference type="EMBL" id="AP007255">
    <property type="protein sequence ID" value="BAE52309.1"/>
    <property type="molecule type" value="Genomic_DNA"/>
</dbReference>
<organism evidence="1 2">
    <name type="scientific">Paramagnetospirillum magneticum (strain ATCC 700264 / AMB-1)</name>
    <name type="common">Magnetospirillum magneticum</name>
    <dbReference type="NCBI Taxonomy" id="342108"/>
    <lineage>
        <taxon>Bacteria</taxon>
        <taxon>Pseudomonadati</taxon>
        <taxon>Pseudomonadota</taxon>
        <taxon>Alphaproteobacteria</taxon>
        <taxon>Rhodospirillales</taxon>
        <taxon>Magnetospirillaceae</taxon>
        <taxon>Paramagnetospirillum</taxon>
    </lineage>
</organism>
<dbReference type="KEGG" id="mag:amb3505"/>
<accession>Q2W1G6</accession>
<dbReference type="HOGENOM" id="CLU_041785_2_0_5"/>
<dbReference type="InterPro" id="IPR010266">
    <property type="entry name" value="NnrS"/>
</dbReference>
<dbReference type="RefSeq" id="WP_011385865.1">
    <property type="nucleotide sequence ID" value="NC_007626.1"/>
</dbReference>
<dbReference type="Proteomes" id="UP000007058">
    <property type="component" value="Chromosome"/>
</dbReference>